<dbReference type="Gene3D" id="3.40.220.10">
    <property type="entry name" value="Leucine Aminopeptidase, subunit E, domain 1"/>
    <property type="match status" value="1"/>
</dbReference>
<evidence type="ECO:0000256" key="2">
    <source>
        <dbReference type="ARBA" id="ARBA00000967"/>
    </source>
</evidence>
<feature type="binding site" evidence="8">
    <location>
        <position position="339"/>
    </location>
    <ligand>
        <name>Mn(2+)</name>
        <dbReference type="ChEBI" id="CHEBI:29035"/>
        <label>1</label>
    </ligand>
</feature>
<keyword evidence="8" id="KW-0479">Metal-binding</keyword>
<sequence>MKISFAAQRPTGSYTLAIPLWSEDMLADRLSGLGDGARALAAGAAQAQRFEREAASVAELFVEDNGGARRLLLVGLGGSRSDDALFEKVGGALTARLLASGETRLVVDLSGLGIDAAAAARLAYGASARAWRYDVYRTKLPRKQKPTLEEVVIVGAGEGVEAAWERMSALLAGVEFTRELVTEPANIIFPVSFVERCRSRLEPLGVEFEVLEEEQMRALGMLALLGVGQGSQQPSRLLVMRWNGGAASAKPVVFVGKGITFDTGGISIKPAAGMEAMKWDMGGAGAVAGAMLAIAGRKAKANVVGICALAENMPDGTAQRPGDVVTSMSGQTIEVINTDAEGRLVLCDAITWAQRNIRPDVLVDLATLTGAMIISLGHEYAGLFSNDDGLAAQLQAAGQATGDRLWRMPVGENYDKLIDSPIADIKNVGPREGGSITAATFLQRFVEPGVKWAHLDVAGTVWSDKAGHLHDKGATGYGVALLDRLIADNFER</sequence>
<evidence type="ECO:0000256" key="8">
    <source>
        <dbReference type="HAMAP-Rule" id="MF_00181"/>
    </source>
</evidence>
<keyword evidence="8" id="KW-0963">Cytoplasm</keyword>
<comment type="similarity">
    <text evidence="3 8">Belongs to the peptidase M17 family.</text>
</comment>
<feature type="binding site" evidence="8">
    <location>
        <position position="341"/>
    </location>
    <ligand>
        <name>Mn(2+)</name>
        <dbReference type="ChEBI" id="CHEBI:29035"/>
        <label>2</label>
    </ligand>
</feature>
<keyword evidence="6 8" id="KW-0378">Hydrolase</keyword>
<dbReference type="Pfam" id="PF00883">
    <property type="entry name" value="Peptidase_M17"/>
    <property type="match status" value="1"/>
</dbReference>
<dbReference type="NCBIfam" id="NF002077">
    <property type="entry name" value="PRK00913.2-4"/>
    <property type="match status" value="1"/>
</dbReference>
<evidence type="ECO:0000256" key="3">
    <source>
        <dbReference type="ARBA" id="ARBA00009528"/>
    </source>
</evidence>
<dbReference type="AlphaFoldDB" id="A0A4Y8ZYR9"/>
<feature type="binding site" evidence="8">
    <location>
        <position position="341"/>
    </location>
    <ligand>
        <name>Mn(2+)</name>
        <dbReference type="ChEBI" id="CHEBI:29035"/>
        <label>1</label>
    </ligand>
</feature>
<comment type="cofactor">
    <cofactor evidence="8">
        <name>Mn(2+)</name>
        <dbReference type="ChEBI" id="CHEBI:29035"/>
    </cofactor>
    <text evidence="8">Binds 2 manganese ions per subunit.</text>
</comment>
<evidence type="ECO:0000313" key="11">
    <source>
        <dbReference type="Proteomes" id="UP000298213"/>
    </source>
</evidence>
<feature type="binding site" evidence="8">
    <location>
        <position position="262"/>
    </location>
    <ligand>
        <name>Mn(2+)</name>
        <dbReference type="ChEBI" id="CHEBI:29035"/>
        <label>2</label>
    </ligand>
</feature>
<dbReference type="InterPro" id="IPR023042">
    <property type="entry name" value="Peptidase_M17_leu_NH2_pept"/>
</dbReference>
<feature type="binding site" evidence="8">
    <location>
        <position position="257"/>
    </location>
    <ligand>
        <name>Mn(2+)</name>
        <dbReference type="ChEBI" id="CHEBI:29035"/>
        <label>2</label>
    </ligand>
</feature>
<keyword evidence="11" id="KW-1185">Reference proteome</keyword>
<comment type="function">
    <text evidence="8">Presumably involved in the processing and regular turnover of intracellular proteins. Catalyzes the removal of unsubstituted N-terminal amino acids from various peptides.</text>
</comment>
<feature type="binding site" evidence="8">
    <location>
        <position position="280"/>
    </location>
    <ligand>
        <name>Mn(2+)</name>
        <dbReference type="ChEBI" id="CHEBI:29035"/>
        <label>2</label>
    </ligand>
</feature>
<dbReference type="PANTHER" id="PTHR11963:SF23">
    <property type="entry name" value="CYTOSOL AMINOPEPTIDASE"/>
    <property type="match status" value="1"/>
</dbReference>
<dbReference type="GO" id="GO:0030145">
    <property type="term" value="F:manganese ion binding"/>
    <property type="evidence" value="ECO:0007669"/>
    <property type="project" value="UniProtKB-UniRule"/>
</dbReference>
<keyword evidence="5 8" id="KW-0645">Protease</keyword>
<feature type="domain" description="Cytosol aminopeptidase" evidence="9">
    <location>
        <begin position="337"/>
        <end position="344"/>
    </location>
</feature>
<dbReference type="HAMAP" id="MF_00181">
    <property type="entry name" value="Cytosol_peptidase_M17"/>
    <property type="match status" value="1"/>
</dbReference>
<evidence type="ECO:0000256" key="5">
    <source>
        <dbReference type="ARBA" id="ARBA00022670"/>
    </source>
</evidence>
<dbReference type="GO" id="GO:0005737">
    <property type="term" value="C:cytoplasm"/>
    <property type="evidence" value="ECO:0007669"/>
    <property type="project" value="UniProtKB-SubCell"/>
</dbReference>
<gene>
    <name evidence="8" type="primary">pepA</name>
    <name evidence="10" type="ORF">E2493_00065</name>
</gene>
<feature type="active site" evidence="8">
    <location>
        <position position="269"/>
    </location>
</feature>
<comment type="catalytic activity">
    <reaction evidence="1 8">
        <text>Release of an N-terminal amino acid, Xaa-|-Yaa-, in which Xaa is preferably Leu, but may be other amino acids including Pro although not Arg or Lys, and Yaa may be Pro. Amino acid amides and methyl esters are also readily hydrolyzed, but rates on arylamides are exceedingly low.</text>
        <dbReference type="EC" id="3.4.11.1"/>
    </reaction>
</comment>
<comment type="catalytic activity">
    <reaction evidence="2 8">
        <text>Release of an N-terminal amino acid, preferentially leucine, but not glutamic or aspartic acids.</text>
        <dbReference type="EC" id="3.4.11.10"/>
    </reaction>
</comment>
<evidence type="ECO:0000256" key="7">
    <source>
        <dbReference type="ARBA" id="ARBA00023211"/>
    </source>
</evidence>
<evidence type="ECO:0000256" key="6">
    <source>
        <dbReference type="ARBA" id="ARBA00022801"/>
    </source>
</evidence>
<proteinExistence type="inferred from homology"/>
<dbReference type="InterPro" id="IPR008283">
    <property type="entry name" value="Peptidase_M17_N"/>
</dbReference>
<protein>
    <recommendedName>
        <fullName evidence="8">Probable cytosol aminopeptidase</fullName>
        <ecNumber evidence="8">3.4.11.1</ecNumber>
    </recommendedName>
    <alternativeName>
        <fullName evidence="8">Leucine aminopeptidase</fullName>
        <shortName evidence="8">LAP</shortName>
        <ecNumber evidence="8">3.4.11.10</ecNumber>
    </alternativeName>
    <alternativeName>
        <fullName evidence="8">Leucyl aminopeptidase</fullName>
    </alternativeName>
</protein>
<reference evidence="10 11" key="1">
    <citation type="submission" date="2019-03" db="EMBL/GenBank/DDBJ databases">
        <title>Genome sequence of Sphingomonas sp. 17J27-24.</title>
        <authorList>
            <person name="Kim M."/>
            <person name="Maeng S."/>
            <person name="Sathiyaraj S."/>
        </authorList>
    </citation>
    <scope>NUCLEOTIDE SEQUENCE [LARGE SCALE GENOMIC DNA]</scope>
    <source>
        <strain evidence="10 11">17J27-24</strain>
    </source>
</reference>
<dbReference type="InterPro" id="IPR000819">
    <property type="entry name" value="Peptidase_M17_C"/>
</dbReference>
<dbReference type="PROSITE" id="PS00631">
    <property type="entry name" value="CYTOSOL_AP"/>
    <property type="match status" value="1"/>
</dbReference>
<evidence type="ECO:0000256" key="1">
    <source>
        <dbReference type="ARBA" id="ARBA00000135"/>
    </source>
</evidence>
<dbReference type="OrthoDB" id="9809354at2"/>
<dbReference type="CDD" id="cd00433">
    <property type="entry name" value="Peptidase_M17"/>
    <property type="match status" value="1"/>
</dbReference>
<dbReference type="PRINTS" id="PR00481">
    <property type="entry name" value="LAMNOPPTDASE"/>
</dbReference>
<keyword evidence="7 8" id="KW-0464">Manganese</keyword>
<evidence type="ECO:0000256" key="4">
    <source>
        <dbReference type="ARBA" id="ARBA00022438"/>
    </source>
</evidence>
<accession>A0A4Y8ZYR9</accession>
<keyword evidence="4 8" id="KW-0031">Aminopeptidase</keyword>
<feature type="binding site" evidence="8">
    <location>
        <position position="262"/>
    </location>
    <ligand>
        <name>Mn(2+)</name>
        <dbReference type="ChEBI" id="CHEBI:29035"/>
        <label>1</label>
    </ligand>
</feature>
<dbReference type="EMBL" id="SPDV01000001">
    <property type="protein sequence ID" value="TFI60149.1"/>
    <property type="molecule type" value="Genomic_DNA"/>
</dbReference>
<dbReference type="NCBIfam" id="NF002075">
    <property type="entry name" value="PRK00913.2-2"/>
    <property type="match status" value="1"/>
</dbReference>
<dbReference type="Proteomes" id="UP000298213">
    <property type="component" value="Unassembled WGS sequence"/>
</dbReference>
<dbReference type="RefSeq" id="WP_135082463.1">
    <property type="nucleotide sequence ID" value="NZ_SPDV01000001.1"/>
</dbReference>
<dbReference type="PANTHER" id="PTHR11963">
    <property type="entry name" value="LEUCINE AMINOPEPTIDASE-RELATED"/>
    <property type="match status" value="1"/>
</dbReference>
<comment type="caution">
    <text evidence="10">The sequence shown here is derived from an EMBL/GenBank/DDBJ whole genome shotgun (WGS) entry which is preliminary data.</text>
</comment>
<dbReference type="EC" id="3.4.11.1" evidence="8"/>
<dbReference type="Gene3D" id="3.40.630.10">
    <property type="entry name" value="Zn peptidases"/>
    <property type="match status" value="1"/>
</dbReference>
<evidence type="ECO:0000313" key="10">
    <source>
        <dbReference type="EMBL" id="TFI60149.1"/>
    </source>
</evidence>
<dbReference type="GO" id="GO:0006508">
    <property type="term" value="P:proteolysis"/>
    <property type="evidence" value="ECO:0007669"/>
    <property type="project" value="UniProtKB-KW"/>
</dbReference>
<dbReference type="SUPFAM" id="SSF53187">
    <property type="entry name" value="Zn-dependent exopeptidases"/>
    <property type="match status" value="1"/>
</dbReference>
<dbReference type="NCBIfam" id="NF002074">
    <property type="entry name" value="PRK00913.1-4"/>
    <property type="match status" value="1"/>
</dbReference>
<dbReference type="SUPFAM" id="SSF52949">
    <property type="entry name" value="Macro domain-like"/>
    <property type="match status" value="1"/>
</dbReference>
<dbReference type="InterPro" id="IPR043472">
    <property type="entry name" value="Macro_dom-like"/>
</dbReference>
<organism evidence="10 11">
    <name type="scientific">Sphingomonas parva</name>
    <dbReference type="NCBI Taxonomy" id="2555898"/>
    <lineage>
        <taxon>Bacteria</taxon>
        <taxon>Pseudomonadati</taxon>
        <taxon>Pseudomonadota</taxon>
        <taxon>Alphaproteobacteria</taxon>
        <taxon>Sphingomonadales</taxon>
        <taxon>Sphingomonadaceae</taxon>
        <taxon>Sphingomonas</taxon>
    </lineage>
</organism>
<dbReference type="EC" id="3.4.11.10" evidence="8"/>
<evidence type="ECO:0000259" key="9">
    <source>
        <dbReference type="PROSITE" id="PS00631"/>
    </source>
</evidence>
<feature type="active site" evidence="8">
    <location>
        <position position="343"/>
    </location>
</feature>
<dbReference type="GO" id="GO:0070006">
    <property type="term" value="F:metalloaminopeptidase activity"/>
    <property type="evidence" value="ECO:0007669"/>
    <property type="project" value="InterPro"/>
</dbReference>
<dbReference type="Pfam" id="PF02789">
    <property type="entry name" value="Peptidase_M17_N"/>
    <property type="match status" value="1"/>
</dbReference>
<dbReference type="InterPro" id="IPR011356">
    <property type="entry name" value="Leucine_aapep/pepB"/>
</dbReference>
<comment type="subcellular location">
    <subcellularLocation>
        <location evidence="8">Cytoplasm</location>
    </subcellularLocation>
</comment>
<name>A0A4Y8ZYR9_9SPHN</name>